<keyword evidence="9" id="KW-1185">Reference proteome</keyword>
<name>A0ABM8RMB4_9BURK</name>
<protein>
    <recommendedName>
        <fullName evidence="7">Type IV secretion system coupling protein TraD DNA-binding domain-containing protein</fullName>
    </recommendedName>
</protein>
<gene>
    <name evidence="8" type="ORF">R69776_03369</name>
</gene>
<dbReference type="Pfam" id="PF10412">
    <property type="entry name" value="TrwB_AAD_bind"/>
    <property type="match status" value="1"/>
</dbReference>
<keyword evidence="4 6" id="KW-1133">Transmembrane helix</keyword>
<dbReference type="PANTHER" id="PTHR37937:SF1">
    <property type="entry name" value="CONJUGATIVE TRANSFER: DNA TRANSPORT"/>
    <property type="match status" value="1"/>
</dbReference>
<reference evidence="8 9" key="1">
    <citation type="submission" date="2021-02" db="EMBL/GenBank/DDBJ databases">
        <authorList>
            <person name="Vanwijnsberghe S."/>
        </authorList>
    </citation>
    <scope>NUCLEOTIDE SEQUENCE [LARGE SCALE GENOMIC DNA]</scope>
    <source>
        <strain evidence="8 9">R-69776</strain>
    </source>
</reference>
<keyword evidence="2" id="KW-1003">Cell membrane</keyword>
<evidence type="ECO:0000256" key="5">
    <source>
        <dbReference type="ARBA" id="ARBA00023136"/>
    </source>
</evidence>
<evidence type="ECO:0000256" key="4">
    <source>
        <dbReference type="ARBA" id="ARBA00022989"/>
    </source>
</evidence>
<evidence type="ECO:0000259" key="7">
    <source>
        <dbReference type="Pfam" id="PF10412"/>
    </source>
</evidence>
<feature type="domain" description="Type IV secretion system coupling protein TraD DNA-binding" evidence="7">
    <location>
        <begin position="160"/>
        <end position="507"/>
    </location>
</feature>
<evidence type="ECO:0000313" key="8">
    <source>
        <dbReference type="EMBL" id="CAE6760950.1"/>
    </source>
</evidence>
<dbReference type="CDD" id="cd01127">
    <property type="entry name" value="TrwB_TraG_TraD_VirD4"/>
    <property type="match status" value="1"/>
</dbReference>
<dbReference type="SUPFAM" id="SSF52540">
    <property type="entry name" value="P-loop containing nucleoside triphosphate hydrolases"/>
    <property type="match status" value="1"/>
</dbReference>
<dbReference type="InterPro" id="IPR051539">
    <property type="entry name" value="T4SS-coupling_protein"/>
</dbReference>
<dbReference type="Proteomes" id="UP000673821">
    <property type="component" value="Unassembled WGS sequence"/>
</dbReference>
<comment type="caution">
    <text evidence="8">The sequence shown here is derived from an EMBL/GenBank/DDBJ whole genome shotgun (WGS) entry which is preliminary data.</text>
</comment>
<evidence type="ECO:0000256" key="2">
    <source>
        <dbReference type="ARBA" id="ARBA00022475"/>
    </source>
</evidence>
<comment type="subcellular location">
    <subcellularLocation>
        <location evidence="1">Cell membrane</location>
        <topology evidence="1">Multi-pass membrane protein</topology>
    </subcellularLocation>
</comment>
<evidence type="ECO:0000256" key="1">
    <source>
        <dbReference type="ARBA" id="ARBA00004651"/>
    </source>
</evidence>
<dbReference type="InterPro" id="IPR019476">
    <property type="entry name" value="T4SS_TraD_DNA-bd"/>
</dbReference>
<evidence type="ECO:0000256" key="3">
    <source>
        <dbReference type="ARBA" id="ARBA00022692"/>
    </source>
</evidence>
<dbReference type="EMBL" id="CAJNBH010000009">
    <property type="protein sequence ID" value="CAE6760950.1"/>
    <property type="molecule type" value="Genomic_DNA"/>
</dbReference>
<dbReference type="RefSeq" id="WP_234476799.1">
    <property type="nucleotide sequence ID" value="NZ_CAJNBH010000009.1"/>
</dbReference>
<feature type="transmembrane region" description="Helical" evidence="6">
    <location>
        <begin position="20"/>
        <end position="40"/>
    </location>
</feature>
<keyword evidence="3 6" id="KW-0812">Transmembrane</keyword>
<dbReference type="Gene3D" id="3.40.50.300">
    <property type="entry name" value="P-loop containing nucleotide triphosphate hydrolases"/>
    <property type="match status" value="2"/>
</dbReference>
<accession>A0ABM8RMB4</accession>
<evidence type="ECO:0000313" key="9">
    <source>
        <dbReference type="Proteomes" id="UP000673821"/>
    </source>
</evidence>
<evidence type="ECO:0000256" key="6">
    <source>
        <dbReference type="SAM" id="Phobius"/>
    </source>
</evidence>
<keyword evidence="5 6" id="KW-0472">Membrane</keyword>
<proteinExistence type="predicted"/>
<dbReference type="InterPro" id="IPR027417">
    <property type="entry name" value="P-loop_NTPase"/>
</dbReference>
<organism evidence="8 9">
    <name type="scientific">Paraburkholderia nemoris</name>
    <dbReference type="NCBI Taxonomy" id="2793076"/>
    <lineage>
        <taxon>Bacteria</taxon>
        <taxon>Pseudomonadati</taxon>
        <taxon>Pseudomonadota</taxon>
        <taxon>Betaproteobacteria</taxon>
        <taxon>Burkholderiales</taxon>
        <taxon>Burkholderiaceae</taxon>
        <taxon>Paraburkholderia</taxon>
    </lineage>
</organism>
<sequence>MEDQNAARSPSTKRVDWRGWLASSAVLGSATGVATIAALWRPLPLMGAPAGALSDHAFLLAESAVHMLAPSLFESAWPIYASFWGHLDPAGKAAIVVRASAALLAATAPAVFSAPSRLTPKDRLIYVRGPQRLEGKAASRALRKRFAKQFRRRPDHDLGPGVPFPGDMWTRHVLIVGGVGAGKTTFMKPLLRSIAAAKEQMLVFDPKGEFTAELGDAAILAPWDARSLAWDIAADMKNTQLMRRFAAAIIADSADPMWANAARQLLCGLLLYLRRIKGREWGWGDLAGLVALPQPDLLAIMREHHPEAVRVVERASVTTQGVLINLSSFCSPILDLAEAWGNAPRERRIGFRRWIQGRSSHRQIVLQGHGAYEDLTQKYVAAIIGLISATVSSVEMGDDPDRKIWVVADELPEMGKVPIRQLFSVGRSRGVRCIAACQDFAQLEQIHGEQMVRALTSMCGTLIVGQMSPGDTAEKICKTIGSREHERMNISTSRSASGESRGLSFSRETVPLYSPTELASRLGPTANGEGVTLLAFTGGDAHEIFYPFPISKKVREAHVPARWTLGPPMTDPTRASDNACSMADSASFLSPESYFNELAELFSDPSGKPTHAAADPSFAPDGDSVVDLAERAESVGVVRESRCEATATLGLSRGADDA</sequence>
<dbReference type="PANTHER" id="PTHR37937">
    <property type="entry name" value="CONJUGATIVE TRANSFER: DNA TRANSPORT"/>
    <property type="match status" value="1"/>
</dbReference>